<dbReference type="AlphaFoldDB" id="A0A2P1PWH0"/>
<keyword evidence="3 6" id="KW-0378">Hydrolase</keyword>
<feature type="region of interest" description="Disordered" evidence="7">
    <location>
        <begin position="224"/>
        <end position="274"/>
    </location>
</feature>
<name>A0A2P1PWH0_9GAMM</name>
<dbReference type="InterPro" id="IPR051156">
    <property type="entry name" value="Mito/Outer_Membr_Metalloprot"/>
</dbReference>
<dbReference type="Pfam" id="PF01435">
    <property type="entry name" value="Peptidase_M48"/>
    <property type="match status" value="1"/>
</dbReference>
<feature type="compositionally biased region" description="Basic and acidic residues" evidence="7">
    <location>
        <begin position="232"/>
        <end position="242"/>
    </location>
</feature>
<dbReference type="PANTHER" id="PTHR22726">
    <property type="entry name" value="METALLOENDOPEPTIDASE OMA1"/>
    <property type="match status" value="1"/>
</dbReference>
<evidence type="ECO:0000259" key="8">
    <source>
        <dbReference type="Pfam" id="PF01435"/>
    </source>
</evidence>
<keyword evidence="5 6" id="KW-0482">Metalloprotease</keyword>
<accession>A0A2P1PWH0</accession>
<dbReference type="GO" id="GO:0051603">
    <property type="term" value="P:proteolysis involved in protein catabolic process"/>
    <property type="evidence" value="ECO:0007669"/>
    <property type="project" value="TreeGrafter"/>
</dbReference>
<evidence type="ECO:0000256" key="1">
    <source>
        <dbReference type="ARBA" id="ARBA00022670"/>
    </source>
</evidence>
<dbReference type="EMBL" id="CP027860">
    <property type="protein sequence ID" value="AVP99198.1"/>
    <property type="molecule type" value="Genomic_DNA"/>
</dbReference>
<comment type="similarity">
    <text evidence="6">Belongs to the peptidase M48 family.</text>
</comment>
<dbReference type="GO" id="GO:0016020">
    <property type="term" value="C:membrane"/>
    <property type="evidence" value="ECO:0007669"/>
    <property type="project" value="TreeGrafter"/>
</dbReference>
<keyword evidence="4 6" id="KW-0862">Zinc</keyword>
<feature type="domain" description="Peptidase M48" evidence="8">
    <location>
        <begin position="58"/>
        <end position="243"/>
    </location>
</feature>
<keyword evidence="2" id="KW-0479">Metal-binding</keyword>
<evidence type="ECO:0000256" key="2">
    <source>
        <dbReference type="ARBA" id="ARBA00022723"/>
    </source>
</evidence>
<keyword evidence="10" id="KW-1185">Reference proteome</keyword>
<dbReference type="GO" id="GO:0046872">
    <property type="term" value="F:metal ion binding"/>
    <property type="evidence" value="ECO:0007669"/>
    <property type="project" value="UniProtKB-KW"/>
</dbReference>
<dbReference type="Proteomes" id="UP000241074">
    <property type="component" value="Chromosome"/>
</dbReference>
<protein>
    <submittedName>
        <fullName evidence="9">Peptidase</fullName>
    </submittedName>
</protein>
<dbReference type="CDD" id="cd07331">
    <property type="entry name" value="M48C_Oma1_like"/>
    <property type="match status" value="1"/>
</dbReference>
<dbReference type="PANTHER" id="PTHR22726:SF24">
    <property type="entry name" value="M48 FAMILY METALLOPEPTIDASE"/>
    <property type="match status" value="1"/>
</dbReference>
<dbReference type="GO" id="GO:0004222">
    <property type="term" value="F:metalloendopeptidase activity"/>
    <property type="evidence" value="ECO:0007669"/>
    <property type="project" value="InterPro"/>
</dbReference>
<dbReference type="OrthoDB" id="9810445at2"/>
<evidence type="ECO:0000256" key="7">
    <source>
        <dbReference type="SAM" id="MobiDB-lite"/>
    </source>
</evidence>
<reference evidence="9 10" key="2">
    <citation type="submission" date="2018-03" db="EMBL/GenBank/DDBJ databases">
        <authorList>
            <person name="Keele B.F."/>
        </authorList>
    </citation>
    <scope>NUCLEOTIDE SEQUENCE [LARGE SCALE GENOMIC DNA]</scope>
    <source>
        <strain evidence="9 10">D13</strain>
    </source>
</reference>
<gene>
    <name evidence="9" type="ORF">C7S18_19405</name>
</gene>
<proteinExistence type="inferred from homology"/>
<organism evidence="9 10">
    <name type="scientific">Ahniella affigens</name>
    <dbReference type="NCBI Taxonomy" id="2021234"/>
    <lineage>
        <taxon>Bacteria</taxon>
        <taxon>Pseudomonadati</taxon>
        <taxon>Pseudomonadota</taxon>
        <taxon>Gammaproteobacteria</taxon>
        <taxon>Lysobacterales</taxon>
        <taxon>Rhodanobacteraceae</taxon>
        <taxon>Ahniella</taxon>
    </lineage>
</organism>
<dbReference type="RefSeq" id="WP_106893118.1">
    <property type="nucleotide sequence ID" value="NZ_CP027860.1"/>
</dbReference>
<evidence type="ECO:0000313" key="10">
    <source>
        <dbReference type="Proteomes" id="UP000241074"/>
    </source>
</evidence>
<evidence type="ECO:0000256" key="5">
    <source>
        <dbReference type="ARBA" id="ARBA00023049"/>
    </source>
</evidence>
<evidence type="ECO:0000256" key="3">
    <source>
        <dbReference type="ARBA" id="ARBA00022801"/>
    </source>
</evidence>
<dbReference type="InterPro" id="IPR001915">
    <property type="entry name" value="Peptidase_M48"/>
</dbReference>
<keyword evidence="1 6" id="KW-0645">Protease</keyword>
<reference evidence="9 10" key="1">
    <citation type="submission" date="2018-03" db="EMBL/GenBank/DDBJ databases">
        <title>Ahniella affigens gen. nov., sp. nov., a gammaproteobacterium isolated from sandy soil near a stream.</title>
        <authorList>
            <person name="Ko Y."/>
            <person name="Kim J.-H."/>
        </authorList>
    </citation>
    <scope>NUCLEOTIDE SEQUENCE [LARGE SCALE GENOMIC DNA]</scope>
    <source>
        <strain evidence="9 10">D13</strain>
    </source>
</reference>
<dbReference type="Gene3D" id="3.30.2010.10">
    <property type="entry name" value="Metalloproteases ('zincins'), catalytic domain"/>
    <property type="match status" value="1"/>
</dbReference>
<evidence type="ECO:0000313" key="9">
    <source>
        <dbReference type="EMBL" id="AVP99198.1"/>
    </source>
</evidence>
<evidence type="ECO:0000256" key="6">
    <source>
        <dbReference type="RuleBase" id="RU003983"/>
    </source>
</evidence>
<evidence type="ECO:0000256" key="4">
    <source>
        <dbReference type="ARBA" id="ARBA00022833"/>
    </source>
</evidence>
<comment type="cofactor">
    <cofactor evidence="6">
        <name>Zn(2+)</name>
        <dbReference type="ChEBI" id="CHEBI:29105"/>
    </cofactor>
    <text evidence="6">Binds 1 zinc ion per subunit.</text>
</comment>
<dbReference type="PROSITE" id="PS51257">
    <property type="entry name" value="PROKAR_LIPOPROTEIN"/>
    <property type="match status" value="1"/>
</dbReference>
<sequence>MKARLFGLVLLAGLGGCATNMSGRDQLLLISDSQINTMGLTAFQQMKASDTLSQDAEKTRYVDCITQALVRQLPASWQQTPWEVAVFNHKAANAFALPGGKVGVHTGMFPMAETPDQMAAVLAHEIAHVVDRHGAARVSNQFAAEAASAAVAAYAGRKASPEQSRQVLALLGVGSQVGVLLPFSRQNESDADLLGQRLMAQAGFDPSAAVTLWQRMTAEAPVRSPEWLSTHPDPERRADRLTENLGRTRPLFEQARARGASPQCRAPKLKMDAG</sequence>
<dbReference type="KEGG" id="xba:C7S18_19405"/>